<accession>A0A1H8JDF4</accession>
<organism evidence="1 2">
    <name type="scientific">Nitrosomonas oligotropha</name>
    <dbReference type="NCBI Taxonomy" id="42354"/>
    <lineage>
        <taxon>Bacteria</taxon>
        <taxon>Pseudomonadati</taxon>
        <taxon>Pseudomonadota</taxon>
        <taxon>Betaproteobacteria</taxon>
        <taxon>Nitrosomonadales</taxon>
        <taxon>Nitrosomonadaceae</taxon>
        <taxon>Nitrosomonas</taxon>
    </lineage>
</organism>
<evidence type="ECO:0000313" key="2">
    <source>
        <dbReference type="Proteomes" id="UP000198814"/>
    </source>
</evidence>
<sequence length="68" mass="7830">MDKKELIAEAVKLPPAERFAVIDELLHSLDRIDPELDRIWIEEAERRLQAYREGKVKGIPASDVIGEF</sequence>
<dbReference type="OrthoDB" id="8549727at2"/>
<dbReference type="RefSeq" id="WP_090314948.1">
    <property type="nucleotide sequence ID" value="NZ_FNOE01000001.1"/>
</dbReference>
<dbReference type="EMBL" id="FODO01000001">
    <property type="protein sequence ID" value="SEN78810.1"/>
    <property type="molecule type" value="Genomic_DNA"/>
</dbReference>
<dbReference type="NCBIfam" id="TIGR02574">
    <property type="entry name" value="stabl_TIGR02574"/>
    <property type="match status" value="1"/>
</dbReference>
<reference evidence="2" key="1">
    <citation type="submission" date="2016-10" db="EMBL/GenBank/DDBJ databases">
        <authorList>
            <person name="Varghese N."/>
            <person name="Submissions S."/>
        </authorList>
    </citation>
    <scope>NUCLEOTIDE SEQUENCE [LARGE SCALE GENOMIC DNA]</scope>
    <source>
        <strain evidence="2">Nm76</strain>
    </source>
</reference>
<dbReference type="STRING" id="42354.SAMN05216333_101175"/>
<name>A0A1H8JDF4_9PROT</name>
<dbReference type="AlphaFoldDB" id="A0A1H8JDF4"/>
<evidence type="ECO:0000313" key="1">
    <source>
        <dbReference type="EMBL" id="SEN78810.1"/>
    </source>
</evidence>
<dbReference type="Pfam" id="PF09720">
    <property type="entry name" value="Unstab_antitox"/>
    <property type="match status" value="1"/>
</dbReference>
<protein>
    <submittedName>
        <fullName evidence="1">Putative addiction module component, TIGR02574 family</fullName>
    </submittedName>
</protein>
<gene>
    <name evidence="1" type="ORF">SAMN05216333_101175</name>
</gene>
<dbReference type="InterPro" id="IPR013406">
    <property type="entry name" value="CHP02574_addiction_mod"/>
</dbReference>
<keyword evidence="2" id="KW-1185">Reference proteome</keyword>
<dbReference type="Proteomes" id="UP000198814">
    <property type="component" value="Unassembled WGS sequence"/>
</dbReference>
<proteinExistence type="predicted"/>